<dbReference type="Pfam" id="PF07715">
    <property type="entry name" value="Plug"/>
    <property type="match status" value="1"/>
</dbReference>
<evidence type="ECO:0000256" key="12">
    <source>
        <dbReference type="PROSITE-ProRule" id="PRU01360"/>
    </source>
</evidence>
<evidence type="ECO:0000256" key="5">
    <source>
        <dbReference type="ARBA" id="ARBA00022496"/>
    </source>
</evidence>
<evidence type="ECO:0000256" key="9">
    <source>
        <dbReference type="ARBA" id="ARBA00023136"/>
    </source>
</evidence>
<dbReference type="SMART" id="SM00965">
    <property type="entry name" value="STN"/>
    <property type="match status" value="1"/>
</dbReference>
<dbReference type="Pfam" id="PF00593">
    <property type="entry name" value="TonB_dep_Rec_b-barrel"/>
    <property type="match status" value="1"/>
</dbReference>
<evidence type="ECO:0000256" key="13">
    <source>
        <dbReference type="RuleBase" id="RU003357"/>
    </source>
</evidence>
<keyword evidence="4 12" id="KW-1134">Transmembrane beta strand</keyword>
<evidence type="ECO:0000256" key="2">
    <source>
        <dbReference type="ARBA" id="ARBA00009810"/>
    </source>
</evidence>
<proteinExistence type="inferred from homology"/>
<evidence type="ECO:0000256" key="1">
    <source>
        <dbReference type="ARBA" id="ARBA00004571"/>
    </source>
</evidence>
<keyword evidence="7" id="KW-0408">Iron</keyword>
<evidence type="ECO:0000256" key="8">
    <source>
        <dbReference type="ARBA" id="ARBA00023077"/>
    </source>
</evidence>
<keyword evidence="5" id="KW-0406">Ion transport</keyword>
<keyword evidence="16" id="KW-1185">Reference proteome</keyword>
<evidence type="ECO:0000256" key="3">
    <source>
        <dbReference type="ARBA" id="ARBA00022448"/>
    </source>
</evidence>
<dbReference type="GO" id="GO:0015891">
    <property type="term" value="P:siderophore transport"/>
    <property type="evidence" value="ECO:0007669"/>
    <property type="project" value="InterPro"/>
</dbReference>
<evidence type="ECO:0000256" key="6">
    <source>
        <dbReference type="ARBA" id="ARBA00022692"/>
    </source>
</evidence>
<dbReference type="InterPro" id="IPR010105">
    <property type="entry name" value="TonB_sidphr_rcpt"/>
</dbReference>
<evidence type="ECO:0000256" key="11">
    <source>
        <dbReference type="ARBA" id="ARBA00023237"/>
    </source>
</evidence>
<dbReference type="AlphaFoldDB" id="A0A2V1K6P9"/>
<dbReference type="Gene3D" id="3.55.50.30">
    <property type="match status" value="1"/>
</dbReference>
<evidence type="ECO:0000256" key="10">
    <source>
        <dbReference type="ARBA" id="ARBA00023170"/>
    </source>
</evidence>
<gene>
    <name evidence="15" type="ORF">DD235_03065</name>
</gene>
<dbReference type="Gene3D" id="2.40.170.20">
    <property type="entry name" value="TonB-dependent receptor, beta-barrel domain"/>
    <property type="match status" value="1"/>
</dbReference>
<comment type="similarity">
    <text evidence="2 12 13">Belongs to the TonB-dependent receptor family.</text>
</comment>
<dbReference type="Pfam" id="PF07660">
    <property type="entry name" value="STN"/>
    <property type="match status" value="1"/>
</dbReference>
<keyword evidence="5" id="KW-0410">Iron transport</keyword>
<comment type="subcellular location">
    <subcellularLocation>
        <location evidence="1 12">Cell outer membrane</location>
        <topology evidence="1 12">Multi-pass membrane protein</topology>
    </subcellularLocation>
</comment>
<dbReference type="Gene3D" id="2.170.130.10">
    <property type="entry name" value="TonB-dependent receptor, plug domain"/>
    <property type="match status" value="1"/>
</dbReference>
<dbReference type="EMBL" id="QETA01000001">
    <property type="protein sequence ID" value="PWF25155.1"/>
    <property type="molecule type" value="Genomic_DNA"/>
</dbReference>
<dbReference type="SUPFAM" id="SSF56935">
    <property type="entry name" value="Porins"/>
    <property type="match status" value="1"/>
</dbReference>
<keyword evidence="11 12" id="KW-0998">Cell outer membrane</keyword>
<dbReference type="CDD" id="cd01347">
    <property type="entry name" value="ligand_gated_channel"/>
    <property type="match status" value="1"/>
</dbReference>
<dbReference type="PROSITE" id="PS52016">
    <property type="entry name" value="TONB_DEPENDENT_REC_3"/>
    <property type="match status" value="1"/>
</dbReference>
<dbReference type="GO" id="GO:0009279">
    <property type="term" value="C:cell outer membrane"/>
    <property type="evidence" value="ECO:0007669"/>
    <property type="project" value="UniProtKB-SubCell"/>
</dbReference>
<comment type="caution">
    <text evidence="15">The sequence shown here is derived from an EMBL/GenBank/DDBJ whole genome shotgun (WGS) entry which is preliminary data.</text>
</comment>
<dbReference type="PANTHER" id="PTHR32552">
    <property type="entry name" value="FERRICHROME IRON RECEPTOR-RELATED"/>
    <property type="match status" value="1"/>
</dbReference>
<evidence type="ECO:0000256" key="7">
    <source>
        <dbReference type="ARBA" id="ARBA00023004"/>
    </source>
</evidence>
<organism evidence="15 16">
    <name type="scientific">Corticimicrobacter populi</name>
    <dbReference type="NCBI Taxonomy" id="2175229"/>
    <lineage>
        <taxon>Bacteria</taxon>
        <taxon>Pseudomonadati</taxon>
        <taxon>Pseudomonadota</taxon>
        <taxon>Betaproteobacteria</taxon>
        <taxon>Burkholderiales</taxon>
        <taxon>Alcaligenaceae</taxon>
        <taxon>Corticimicrobacter</taxon>
    </lineage>
</organism>
<dbReference type="InterPro" id="IPR011662">
    <property type="entry name" value="Secretin/TonB_short_N"/>
</dbReference>
<dbReference type="GO" id="GO:0038023">
    <property type="term" value="F:signaling receptor activity"/>
    <property type="evidence" value="ECO:0007669"/>
    <property type="project" value="InterPro"/>
</dbReference>
<dbReference type="NCBIfam" id="TIGR01783">
    <property type="entry name" value="TonB-siderophor"/>
    <property type="match status" value="1"/>
</dbReference>
<evidence type="ECO:0000313" key="15">
    <source>
        <dbReference type="EMBL" id="PWF25155.1"/>
    </source>
</evidence>
<accession>A0A2V1K6P9</accession>
<evidence type="ECO:0000256" key="4">
    <source>
        <dbReference type="ARBA" id="ARBA00022452"/>
    </source>
</evidence>
<name>A0A2V1K6P9_9BURK</name>
<keyword evidence="8 13" id="KW-0798">TonB box</keyword>
<dbReference type="InterPro" id="IPR012910">
    <property type="entry name" value="Plug_dom"/>
</dbReference>
<sequence length="807" mass="86302">MGRFRTARLSQAIGMALAGMMAVSLVGVMPRVALAQSQEGGAAVREYRVAAGQLGSALGQFAAQAGIVLSFDPALTRGLHTQGLSGSYDVRGGLAALLAGSGLEAVAREGGSYGLRAIPAGAVSTLDAVTVAGRRASDLPPGYAGGQVASGARLGMLGNADLMDAPFTINAYTAEHIQNMQSSTVAQVLQSDPSVRFTTSAGHVYENFTIRGQDINASDVAFDGLYGLAPDGHIPTEFLERVEVLRGPSALLSGMAPGGNVAGMVNIVPKRAGDVPVTDLTVDYVSDSNIGTHVDIGRRFGDQDRFGVRFNGAWREGDTGVDGQSKQRDLAALSLDWRGDGVRLSLDAFYDEEESRGGSPMMVGLSNIQTVVTPPDNKTNILRGIHARQRSDAVMVRGEYDLGERWTAYAAFGSAHSDYSGYLNGTRGRLINTAGDYRGETYQQRGGRTVGSGETGLRGSFETGAVRHEVAMSATLLSINSRNRSTTGAGYDSNIYDPVDPVLAPRPADPRKTGDTRLTSLALADTLAFADDAIRLTLGARLQRVESRSWNQNSGALTGDYDKRALTPAIGLVVKPWGPDLALYANFIEGLSQGGTVTDTGASNYGQVFKPFRSRQIETGVKWDIGSWTQTLSLYQLERPSMIKVDEGSSYHYTDDGEQRSRGIEWNVFGELTPAWRVLGGASYNRVQLTRTADGVLDGNTRYGMPKWNANLGLEWDIPGIQGLTLSGRVVYTGRQFVDNANTYSLPSWTRVDAGLRYATRIGGRDVTLRAAVENVADRSYWEGSFNEGFATLNAPRTFKLSATIGF</sequence>
<dbReference type="GO" id="GO:0015344">
    <property type="term" value="F:siderophore uptake transmembrane transporter activity"/>
    <property type="evidence" value="ECO:0007669"/>
    <property type="project" value="TreeGrafter"/>
</dbReference>
<dbReference type="InterPro" id="IPR037066">
    <property type="entry name" value="Plug_dom_sf"/>
</dbReference>
<keyword evidence="10 15" id="KW-0675">Receptor</keyword>
<dbReference type="InterPro" id="IPR039426">
    <property type="entry name" value="TonB-dep_rcpt-like"/>
</dbReference>
<feature type="domain" description="Secretin/TonB short N-terminal" evidence="14">
    <location>
        <begin position="67"/>
        <end position="118"/>
    </location>
</feature>
<dbReference type="InterPro" id="IPR000531">
    <property type="entry name" value="Beta-barrel_TonB"/>
</dbReference>
<evidence type="ECO:0000313" key="16">
    <source>
        <dbReference type="Proteomes" id="UP000245212"/>
    </source>
</evidence>
<keyword evidence="6 12" id="KW-0812">Transmembrane</keyword>
<dbReference type="PANTHER" id="PTHR32552:SF82">
    <property type="entry name" value="FCUA PROTEIN"/>
    <property type="match status" value="1"/>
</dbReference>
<dbReference type="InterPro" id="IPR036942">
    <property type="entry name" value="Beta-barrel_TonB_sf"/>
</dbReference>
<keyword evidence="3 12" id="KW-0813">Transport</keyword>
<protein>
    <submittedName>
        <fullName evidence="15">TonB-dependent siderophore receptor</fullName>
    </submittedName>
</protein>
<evidence type="ECO:0000259" key="14">
    <source>
        <dbReference type="SMART" id="SM00965"/>
    </source>
</evidence>
<reference evidence="16" key="1">
    <citation type="submission" date="2018-05" db="EMBL/GenBank/DDBJ databases">
        <authorList>
            <person name="Li Y."/>
        </authorList>
    </citation>
    <scope>NUCLEOTIDE SEQUENCE [LARGE SCALE GENOMIC DNA]</scope>
    <source>
        <strain evidence="16">3d-2-2</strain>
    </source>
</reference>
<dbReference type="Proteomes" id="UP000245212">
    <property type="component" value="Unassembled WGS sequence"/>
</dbReference>
<keyword evidence="9 12" id="KW-0472">Membrane</keyword>